<comment type="caution">
    <text evidence="3">The sequence shown here is derived from an EMBL/GenBank/DDBJ whole genome shotgun (WGS) entry which is preliminary data.</text>
</comment>
<keyword evidence="2" id="KW-0472">Membrane</keyword>
<keyword evidence="4" id="KW-1185">Reference proteome</keyword>
<evidence type="ECO:0000313" key="4">
    <source>
        <dbReference type="Proteomes" id="UP000186817"/>
    </source>
</evidence>
<name>A0A1Q9EJR0_SYMMI</name>
<accession>A0A1Q9EJR0</accession>
<gene>
    <name evidence="3" type="ORF">AK812_SmicGene8924</name>
</gene>
<keyword evidence="2" id="KW-1133">Transmembrane helix</keyword>
<keyword evidence="2" id="KW-0812">Transmembrane</keyword>
<dbReference type="AlphaFoldDB" id="A0A1Q9EJR0"/>
<feature type="transmembrane region" description="Helical" evidence="2">
    <location>
        <begin position="25"/>
        <end position="50"/>
    </location>
</feature>
<evidence type="ECO:0000256" key="1">
    <source>
        <dbReference type="SAM" id="MobiDB-lite"/>
    </source>
</evidence>
<evidence type="ECO:0000313" key="3">
    <source>
        <dbReference type="EMBL" id="OLQ07669.1"/>
    </source>
</evidence>
<dbReference type="EMBL" id="LSRX01000134">
    <property type="protein sequence ID" value="OLQ07669.1"/>
    <property type="molecule type" value="Genomic_DNA"/>
</dbReference>
<dbReference type="Proteomes" id="UP000186817">
    <property type="component" value="Unassembled WGS sequence"/>
</dbReference>
<reference evidence="3 4" key="1">
    <citation type="submission" date="2016-02" db="EMBL/GenBank/DDBJ databases">
        <title>Genome analysis of coral dinoflagellate symbionts highlights evolutionary adaptations to a symbiotic lifestyle.</title>
        <authorList>
            <person name="Aranda M."/>
            <person name="Li Y."/>
            <person name="Liew Y.J."/>
            <person name="Baumgarten S."/>
            <person name="Simakov O."/>
            <person name="Wilson M."/>
            <person name="Piel J."/>
            <person name="Ashoor H."/>
            <person name="Bougouffa S."/>
            <person name="Bajic V.B."/>
            <person name="Ryu T."/>
            <person name="Ravasi T."/>
            <person name="Bayer T."/>
            <person name="Micklem G."/>
            <person name="Kim H."/>
            <person name="Bhak J."/>
            <person name="Lajeunesse T.C."/>
            <person name="Voolstra C.R."/>
        </authorList>
    </citation>
    <scope>NUCLEOTIDE SEQUENCE [LARGE SCALE GENOMIC DNA]</scope>
    <source>
        <strain evidence="3 4">CCMP2467</strain>
    </source>
</reference>
<feature type="compositionally biased region" description="Acidic residues" evidence="1">
    <location>
        <begin position="64"/>
        <end position="78"/>
    </location>
</feature>
<evidence type="ECO:0000256" key="2">
    <source>
        <dbReference type="SAM" id="Phobius"/>
    </source>
</evidence>
<proteinExistence type="predicted"/>
<protein>
    <submittedName>
        <fullName evidence="3">Uncharacterized protein</fullName>
    </submittedName>
</protein>
<feature type="region of interest" description="Disordered" evidence="1">
    <location>
        <begin position="64"/>
        <end position="88"/>
    </location>
</feature>
<sequence>MNDDDGNDVDNTNDDDDYVVGDDHYVVTATMTMMMMMMMMVVVVVAMAIVMSMAMVMVLRPDADDDDDDADDDDDDDGGGGGGGNGNCDVDGDGHGVATCTVARMACQASRVDVEICSCIDSIDIFAVSSPSCTVASLVASFIEHNPDVFVALKRIHEWESRLRDLLFQGRGQLAVAAGVAFRTDVP</sequence>
<organism evidence="3 4">
    <name type="scientific">Symbiodinium microadriaticum</name>
    <name type="common">Dinoflagellate</name>
    <name type="synonym">Zooxanthella microadriatica</name>
    <dbReference type="NCBI Taxonomy" id="2951"/>
    <lineage>
        <taxon>Eukaryota</taxon>
        <taxon>Sar</taxon>
        <taxon>Alveolata</taxon>
        <taxon>Dinophyceae</taxon>
        <taxon>Suessiales</taxon>
        <taxon>Symbiodiniaceae</taxon>
        <taxon>Symbiodinium</taxon>
    </lineage>
</organism>